<dbReference type="Gene3D" id="2.50.20.10">
    <property type="entry name" value="Lipoprotein localisation LolA/LolB/LppX"/>
    <property type="match status" value="1"/>
</dbReference>
<proteinExistence type="predicted"/>
<feature type="domain" description="Uncharacterized protein TP-0789" evidence="1">
    <location>
        <begin position="68"/>
        <end position="250"/>
    </location>
</feature>
<dbReference type="InterPro" id="IPR033399">
    <property type="entry name" value="TP_0789-like"/>
</dbReference>
<keyword evidence="2" id="KW-0449">Lipoprotein</keyword>
<accession>A0A1W1CLR1</accession>
<evidence type="ECO:0000259" key="1">
    <source>
        <dbReference type="Pfam" id="PF17131"/>
    </source>
</evidence>
<sequence>MIRKTIITILFTINVFAITNLEVALKCETVMNGFKDSKSDMIMTLINSNKQQRQRKMQIITLEKDSGNKSLMTFLSPADVKGTKFLNYEHITKDDEQWLYLPALKRVKRIASKNKSGSFMGSEFSYEDLSSFSVKKYIFEGDAKVEILAGHKVYVGERKAVSKNSGYTKQISWVDTKTFLIKKVEYYDRKQELLKTALFQDYKKISGVWRVGKMHMQNHQNRKSTTLVWTNERIKNGLKEKNFHKRVLKK</sequence>
<dbReference type="CDD" id="cd16329">
    <property type="entry name" value="LolA_like"/>
    <property type="match status" value="1"/>
</dbReference>
<reference evidence="2" key="1">
    <citation type="submission" date="2016-10" db="EMBL/GenBank/DDBJ databases">
        <authorList>
            <person name="de Groot N.N."/>
        </authorList>
    </citation>
    <scope>NUCLEOTIDE SEQUENCE</scope>
</reference>
<protein>
    <submittedName>
        <fullName evidence="2">Outer membrane lipoprotein-sorting protein</fullName>
    </submittedName>
</protein>
<gene>
    <name evidence="2" type="ORF">MNB_SM-4-1242</name>
</gene>
<dbReference type="AlphaFoldDB" id="A0A1W1CLR1"/>
<dbReference type="Pfam" id="PF17131">
    <property type="entry name" value="LolA_like"/>
    <property type="match status" value="1"/>
</dbReference>
<organism evidence="2">
    <name type="scientific">hydrothermal vent metagenome</name>
    <dbReference type="NCBI Taxonomy" id="652676"/>
    <lineage>
        <taxon>unclassified sequences</taxon>
        <taxon>metagenomes</taxon>
        <taxon>ecological metagenomes</taxon>
    </lineage>
</organism>
<dbReference type="EMBL" id="FPHF01000092">
    <property type="protein sequence ID" value="SFV66756.1"/>
    <property type="molecule type" value="Genomic_DNA"/>
</dbReference>
<evidence type="ECO:0000313" key="2">
    <source>
        <dbReference type="EMBL" id="SFV66756.1"/>
    </source>
</evidence>
<name>A0A1W1CLR1_9ZZZZ</name>